<feature type="transmembrane region" description="Helical" evidence="4">
    <location>
        <begin position="140"/>
        <end position="161"/>
    </location>
</feature>
<sequence length="224" mass="22999">MFNSRMTDTSPAPSRASGSQSPARGAARTLDLALIGVFAALIAVLAFAPPIPVGNAGVPITLQSLGVALAGLVLGPWRGFAAAGLYVTLGLLGLPILAGFSGGLGVLAGPSAGYLLAFPFTALLAGLGARAVVRRSRPRWWIPLLFLVALGASVLCTHVLGIAGMSVNLGVTLAEAFVMDIVFWPGDVIKSLAAAAAAALLHRAYPALLVRHDRQRRHSPAGRR</sequence>
<evidence type="ECO:0000313" key="5">
    <source>
        <dbReference type="EMBL" id="GGA10441.1"/>
    </source>
</evidence>
<evidence type="ECO:0000256" key="1">
    <source>
        <dbReference type="ARBA" id="ARBA00010692"/>
    </source>
</evidence>
<reference evidence="5" key="2">
    <citation type="submission" date="2020-09" db="EMBL/GenBank/DDBJ databases">
        <authorList>
            <person name="Sun Q."/>
            <person name="Zhou Y."/>
        </authorList>
    </citation>
    <scope>NUCLEOTIDE SEQUENCE</scope>
    <source>
        <strain evidence="5">CGMCC 1.12785</strain>
    </source>
</reference>
<feature type="transmembrane region" description="Helical" evidence="4">
    <location>
        <begin position="29"/>
        <end position="48"/>
    </location>
</feature>
<dbReference type="Proteomes" id="UP000616114">
    <property type="component" value="Unassembled WGS sequence"/>
</dbReference>
<evidence type="ECO:0000256" key="2">
    <source>
        <dbReference type="PIRNR" id="PIRNR016661"/>
    </source>
</evidence>
<comment type="caution">
    <text evidence="5">The sequence shown here is derived from an EMBL/GenBank/DDBJ whole genome shotgun (WGS) entry which is preliminary data.</text>
</comment>
<comment type="subcellular location">
    <subcellularLocation>
        <location evidence="2">Cell membrane</location>
        <topology evidence="2">Multi-pass membrane protein</topology>
    </subcellularLocation>
</comment>
<dbReference type="PIRSF" id="PIRSF016661">
    <property type="entry name" value="BioY"/>
    <property type="match status" value="1"/>
</dbReference>
<dbReference type="Gene3D" id="1.10.1760.20">
    <property type="match status" value="1"/>
</dbReference>
<feature type="transmembrane region" description="Helical" evidence="4">
    <location>
        <begin position="181"/>
        <end position="201"/>
    </location>
</feature>
<keyword evidence="2 4" id="KW-0472">Membrane</keyword>
<keyword evidence="4" id="KW-1133">Transmembrane helix</keyword>
<keyword evidence="2" id="KW-0813">Transport</keyword>
<protein>
    <recommendedName>
        <fullName evidence="2">Biotin transporter</fullName>
    </recommendedName>
</protein>
<dbReference type="AlphaFoldDB" id="A0A8J2TX48"/>
<feature type="transmembrane region" description="Helical" evidence="4">
    <location>
        <begin position="60"/>
        <end position="77"/>
    </location>
</feature>
<accession>A0A8J2TX48</accession>
<dbReference type="GO" id="GO:0005886">
    <property type="term" value="C:plasma membrane"/>
    <property type="evidence" value="ECO:0007669"/>
    <property type="project" value="UniProtKB-SubCell"/>
</dbReference>
<feature type="region of interest" description="Disordered" evidence="3">
    <location>
        <begin position="1"/>
        <end position="23"/>
    </location>
</feature>
<keyword evidence="2" id="KW-1003">Cell membrane</keyword>
<feature type="transmembrane region" description="Helical" evidence="4">
    <location>
        <begin position="84"/>
        <end position="108"/>
    </location>
</feature>
<proteinExistence type="inferred from homology"/>
<dbReference type="PANTHER" id="PTHR34295">
    <property type="entry name" value="BIOTIN TRANSPORTER BIOY"/>
    <property type="match status" value="1"/>
</dbReference>
<feature type="compositionally biased region" description="Polar residues" evidence="3">
    <location>
        <begin position="1"/>
        <end position="22"/>
    </location>
</feature>
<dbReference type="EMBL" id="BMFY01000004">
    <property type="protein sequence ID" value="GGA10441.1"/>
    <property type="molecule type" value="Genomic_DNA"/>
</dbReference>
<reference evidence="5" key="1">
    <citation type="journal article" date="2014" name="Int. J. Syst. Evol. Microbiol.">
        <title>Complete genome sequence of Corynebacterium casei LMG S-19264T (=DSM 44701T), isolated from a smear-ripened cheese.</title>
        <authorList>
            <consortium name="US DOE Joint Genome Institute (JGI-PGF)"/>
            <person name="Walter F."/>
            <person name="Albersmeier A."/>
            <person name="Kalinowski J."/>
            <person name="Ruckert C."/>
        </authorList>
    </citation>
    <scope>NUCLEOTIDE SEQUENCE</scope>
    <source>
        <strain evidence="5">CGMCC 1.12785</strain>
    </source>
</reference>
<dbReference type="GO" id="GO:0015225">
    <property type="term" value="F:biotin transmembrane transporter activity"/>
    <property type="evidence" value="ECO:0007669"/>
    <property type="project" value="UniProtKB-UniRule"/>
</dbReference>
<evidence type="ECO:0000313" key="6">
    <source>
        <dbReference type="Proteomes" id="UP000616114"/>
    </source>
</evidence>
<gene>
    <name evidence="5" type="ORF">GCM10011333_11500</name>
</gene>
<keyword evidence="6" id="KW-1185">Reference proteome</keyword>
<keyword evidence="4" id="KW-0812">Transmembrane</keyword>
<name>A0A8J2TX48_9MICO</name>
<comment type="similarity">
    <text evidence="1 2">Belongs to the BioY family.</text>
</comment>
<dbReference type="PANTHER" id="PTHR34295:SF1">
    <property type="entry name" value="BIOTIN TRANSPORTER BIOY"/>
    <property type="match status" value="1"/>
</dbReference>
<feature type="transmembrane region" description="Helical" evidence="4">
    <location>
        <begin position="114"/>
        <end position="133"/>
    </location>
</feature>
<evidence type="ECO:0000256" key="3">
    <source>
        <dbReference type="SAM" id="MobiDB-lite"/>
    </source>
</evidence>
<dbReference type="InterPro" id="IPR003784">
    <property type="entry name" value="BioY"/>
</dbReference>
<dbReference type="Pfam" id="PF02632">
    <property type="entry name" value="BioY"/>
    <property type="match status" value="1"/>
</dbReference>
<evidence type="ECO:0000256" key="4">
    <source>
        <dbReference type="SAM" id="Phobius"/>
    </source>
</evidence>
<organism evidence="5 6">
    <name type="scientific">Sediminivirga luteola</name>
    <dbReference type="NCBI Taxonomy" id="1774748"/>
    <lineage>
        <taxon>Bacteria</taxon>
        <taxon>Bacillati</taxon>
        <taxon>Actinomycetota</taxon>
        <taxon>Actinomycetes</taxon>
        <taxon>Micrococcales</taxon>
        <taxon>Brevibacteriaceae</taxon>
        <taxon>Sediminivirga</taxon>
    </lineage>
</organism>